<reference evidence="2 3" key="1">
    <citation type="submission" date="2023-06" db="EMBL/GenBank/DDBJ databases">
        <title>Whole genome sequence of Oscillatoria calcuttensis NRMC-F 0142.</title>
        <authorList>
            <person name="Shakena Fathima T."/>
            <person name="Muralitharan G."/>
            <person name="Thajuddin N."/>
        </authorList>
    </citation>
    <scope>NUCLEOTIDE SEQUENCE [LARGE SCALE GENOMIC DNA]</scope>
    <source>
        <strain evidence="2 3">NRMC-F 0142</strain>
    </source>
</reference>
<dbReference type="InterPro" id="IPR017853">
    <property type="entry name" value="GH"/>
</dbReference>
<proteinExistence type="predicted"/>
<keyword evidence="2" id="KW-0378">Hydrolase</keyword>
<gene>
    <name evidence="2" type="ORF">QQ055_01890</name>
</gene>
<name>A0ABT7LW26_9CYAN</name>
<dbReference type="EMBL" id="JASVEJ010000006">
    <property type="protein sequence ID" value="MDL5056226.1"/>
    <property type="molecule type" value="Genomic_DNA"/>
</dbReference>
<evidence type="ECO:0000313" key="3">
    <source>
        <dbReference type="Proteomes" id="UP001230986"/>
    </source>
</evidence>
<dbReference type="InterPro" id="IPR051913">
    <property type="entry name" value="GH2_Domain-Containing"/>
</dbReference>
<dbReference type="PANTHER" id="PTHR42732">
    <property type="entry name" value="BETA-GALACTOSIDASE"/>
    <property type="match status" value="1"/>
</dbReference>
<accession>A0ABT7LW26</accession>
<keyword evidence="3" id="KW-1185">Reference proteome</keyword>
<dbReference type="Pfam" id="PF02836">
    <property type="entry name" value="Glyco_hydro_2_C"/>
    <property type="match status" value="1"/>
</dbReference>
<sequence>MRQLAHEWQAAVNRDYNHPCIVAWVPLNESWGVPDIPNDPRQTDWLLALYHLTKALDPTRLVISNDGWEHARSDLLTIHDYTAEESVLRGRYSTIEQALLWTPGNHALLAPGVAYNGEPVLVTEFGGIAYRVSDQQGWGYSSAEDDETFVSGLRAVFAPMHESPLVQGFCYTQLTDVEQEINGLLTYDRQPKVELSIIRAIVTHSGDPSLIGGVAAQEKTS</sequence>
<dbReference type="GO" id="GO:0016787">
    <property type="term" value="F:hydrolase activity"/>
    <property type="evidence" value="ECO:0007669"/>
    <property type="project" value="UniProtKB-KW"/>
</dbReference>
<organism evidence="2 3">
    <name type="scientific">Geitlerinema calcuttense NRMC-F 0142</name>
    <dbReference type="NCBI Taxonomy" id="2922238"/>
    <lineage>
        <taxon>Bacteria</taxon>
        <taxon>Bacillati</taxon>
        <taxon>Cyanobacteriota</taxon>
        <taxon>Cyanophyceae</taxon>
        <taxon>Geitlerinematales</taxon>
        <taxon>Geitlerinemataceae</taxon>
        <taxon>Geitlerinema</taxon>
    </lineage>
</organism>
<protein>
    <submittedName>
        <fullName evidence="2">Glycoside hydrolase family 2 TIM barrel-domain containing protein</fullName>
    </submittedName>
</protein>
<dbReference type="RefSeq" id="WP_286004124.1">
    <property type="nucleotide sequence ID" value="NZ_JASVEJ010000006.1"/>
</dbReference>
<feature type="domain" description="Glycoside hydrolase family 2 catalytic" evidence="1">
    <location>
        <begin position="9"/>
        <end position="71"/>
    </location>
</feature>
<comment type="caution">
    <text evidence="2">The sequence shown here is derived from an EMBL/GenBank/DDBJ whole genome shotgun (WGS) entry which is preliminary data.</text>
</comment>
<evidence type="ECO:0000259" key="1">
    <source>
        <dbReference type="Pfam" id="PF02836"/>
    </source>
</evidence>
<dbReference type="Gene3D" id="3.20.20.80">
    <property type="entry name" value="Glycosidases"/>
    <property type="match status" value="1"/>
</dbReference>
<dbReference type="InterPro" id="IPR006103">
    <property type="entry name" value="Glyco_hydro_2_cat"/>
</dbReference>
<dbReference type="Proteomes" id="UP001230986">
    <property type="component" value="Unassembled WGS sequence"/>
</dbReference>
<evidence type="ECO:0000313" key="2">
    <source>
        <dbReference type="EMBL" id="MDL5056226.1"/>
    </source>
</evidence>
<dbReference type="PANTHER" id="PTHR42732:SF4">
    <property type="entry name" value="BETA-MANNOSIDASE"/>
    <property type="match status" value="1"/>
</dbReference>
<dbReference type="SUPFAM" id="SSF51445">
    <property type="entry name" value="(Trans)glycosidases"/>
    <property type="match status" value="1"/>
</dbReference>